<name>A0A060A1K3_ACICK</name>
<dbReference type="PANTHER" id="PTHR43755:SF1">
    <property type="entry name" value="FAD-DEPENDENT PYRIDINE NUCLEOTIDE-DISULPHIDE OXIDOREDUCTASE"/>
    <property type="match status" value="1"/>
</dbReference>
<sequence length="379" mass="42150">MRVLVVGGGMGGTIFANHLARRIHHELKTGKARITMVSATHEHVYQPGWLYVAMGRATPDELVREQQSLLEPGIDFHVDPVEEFHLAENHVKCKSGKVHEYDLIVISTGSRPLPENIPGLKENSVDCYSAERAMQFYDRLSQFKGGRIVVTVGLPHKCPMIPLEVTFAMYDFIKDRGLLDKTEFYYTYPIGRVHSLENVAKWAAPEFDAKGIKYETLFNMKEVDGKNGCVRSEEGGEVKFDLLVGVPPHKGQEVIEKNGLGENGWIPTNRHSLHMEGEHGKNVIVLGDTTNLPISKAGSTAHFEAETAAENVAAVVKMGHPVKSYDGKVFCFIEAGKDRATYAMFNYQNPPQPKAPTGAVHAFKMAYNKLYWATARGLL</sequence>
<dbReference type="Gene3D" id="3.50.50.60">
    <property type="entry name" value="FAD/NAD(P)-binding domain"/>
    <property type="match status" value="2"/>
</dbReference>
<dbReference type="InterPro" id="IPR052541">
    <property type="entry name" value="SQRD"/>
</dbReference>
<dbReference type="Proteomes" id="UP000005522">
    <property type="component" value="Chromosome"/>
</dbReference>
<reference evidence="2 3" key="1">
    <citation type="journal article" date="2009" name="J. Bacteriol.">
        <title>Draft genome sequence of the extremely acidophilic bacterium Acidithiobacillus caldus ATCC 51756 reveals metabolic versatility in the genus Acidithiobacillus.</title>
        <authorList>
            <person name="Valdes J."/>
            <person name="Quatrini R."/>
            <person name="Hallberg K."/>
            <person name="Dopson M."/>
            <person name="Valenzuela P.D."/>
            <person name="Holmes D.S."/>
        </authorList>
    </citation>
    <scope>NUCLEOTIDE SEQUENCE [LARGE SCALE GENOMIC DNA]</scope>
    <source>
        <strain evidence="3">ATCC 51756 / DSM 8584 / KU</strain>
    </source>
</reference>
<dbReference type="GeneID" id="92932333"/>
<evidence type="ECO:0000313" key="3">
    <source>
        <dbReference type="Proteomes" id="UP000005522"/>
    </source>
</evidence>
<gene>
    <name evidence="2" type="ORF">Acaty_c2263</name>
</gene>
<organism evidence="2 3">
    <name type="scientific">Acidithiobacillus caldus (strain ATCC 51756 / DSM 8584 / KU)</name>
    <dbReference type="NCBI Taxonomy" id="637389"/>
    <lineage>
        <taxon>Bacteria</taxon>
        <taxon>Pseudomonadati</taxon>
        <taxon>Pseudomonadota</taxon>
        <taxon>Acidithiobacillia</taxon>
        <taxon>Acidithiobacillales</taxon>
        <taxon>Acidithiobacillaceae</taxon>
        <taxon>Acidithiobacillus</taxon>
    </lineage>
</organism>
<dbReference type="GO" id="GO:0016491">
    <property type="term" value="F:oxidoreductase activity"/>
    <property type="evidence" value="ECO:0007669"/>
    <property type="project" value="InterPro"/>
</dbReference>
<dbReference type="PANTHER" id="PTHR43755">
    <property type="match status" value="1"/>
</dbReference>
<proteinExistence type="predicted"/>
<evidence type="ECO:0000259" key="1">
    <source>
        <dbReference type="Pfam" id="PF07992"/>
    </source>
</evidence>
<feature type="domain" description="FAD/NAD(P)-binding" evidence="1">
    <location>
        <begin position="1"/>
        <end position="290"/>
    </location>
</feature>
<dbReference type="InterPro" id="IPR036188">
    <property type="entry name" value="FAD/NAD-bd_sf"/>
</dbReference>
<dbReference type="PRINTS" id="PR00368">
    <property type="entry name" value="FADPNR"/>
</dbReference>
<dbReference type="KEGG" id="acz:Acaty_c2263"/>
<evidence type="ECO:0000313" key="2">
    <source>
        <dbReference type="EMBL" id="AIA56116.1"/>
    </source>
</evidence>
<dbReference type="SUPFAM" id="SSF51905">
    <property type="entry name" value="FAD/NAD(P)-binding domain"/>
    <property type="match status" value="2"/>
</dbReference>
<dbReference type="Pfam" id="PF07992">
    <property type="entry name" value="Pyr_redox_2"/>
    <property type="match status" value="1"/>
</dbReference>
<dbReference type="InterPro" id="IPR023753">
    <property type="entry name" value="FAD/NAD-binding_dom"/>
</dbReference>
<accession>A0A060A1K3</accession>
<dbReference type="eggNOG" id="COG0446">
    <property type="taxonomic scope" value="Bacteria"/>
</dbReference>
<dbReference type="EMBL" id="CP005986">
    <property type="protein sequence ID" value="AIA56116.1"/>
    <property type="molecule type" value="Genomic_DNA"/>
</dbReference>
<dbReference type="HOGENOM" id="CLU_030742_5_0_6"/>
<dbReference type="RefSeq" id="WP_004868689.1">
    <property type="nucleotide sequence ID" value="NZ_CP005986.1"/>
</dbReference>
<dbReference type="AlphaFoldDB" id="A0A060A1K3"/>
<protein>
    <submittedName>
        <fullName evidence="2">Oxidoreductase (Flavoprotein)</fullName>
    </submittedName>
</protein>